<dbReference type="RefSeq" id="WP_226585355.1">
    <property type="nucleotide sequence ID" value="NZ_BLAY01000074.1"/>
</dbReference>
<evidence type="ECO:0000259" key="17">
    <source>
        <dbReference type="PROSITE" id="PS50110"/>
    </source>
</evidence>
<keyword evidence="10" id="KW-0238">DNA-binding</keyword>
<dbReference type="SMART" id="SM00044">
    <property type="entry name" value="CYCc"/>
    <property type="match status" value="1"/>
</dbReference>
<dbReference type="SMART" id="SM00387">
    <property type="entry name" value="HATPase_c"/>
    <property type="match status" value="1"/>
</dbReference>
<evidence type="ECO:0000256" key="10">
    <source>
        <dbReference type="ARBA" id="ARBA00023125"/>
    </source>
</evidence>
<dbReference type="CDD" id="cd07302">
    <property type="entry name" value="CHD"/>
    <property type="match status" value="1"/>
</dbReference>
<evidence type="ECO:0000313" key="20">
    <source>
        <dbReference type="EMBL" id="GET39793.1"/>
    </source>
</evidence>
<dbReference type="InterPro" id="IPR001789">
    <property type="entry name" value="Sig_transdc_resp-reg_receiver"/>
</dbReference>
<dbReference type="GO" id="GO:0009190">
    <property type="term" value="P:cyclic nucleotide biosynthetic process"/>
    <property type="evidence" value="ECO:0007669"/>
    <property type="project" value="InterPro"/>
</dbReference>
<evidence type="ECO:0000256" key="1">
    <source>
        <dbReference type="ARBA" id="ARBA00000085"/>
    </source>
</evidence>
<comment type="catalytic activity">
    <reaction evidence="1">
        <text>ATP + protein L-histidine = ADP + protein N-phospho-L-histidine.</text>
        <dbReference type="EC" id="2.7.13.3"/>
    </reaction>
</comment>
<gene>
    <name evidence="20" type="ORF">MiSe_45650</name>
</gene>
<feature type="domain" description="Response regulatory" evidence="17">
    <location>
        <begin position="492"/>
        <end position="609"/>
    </location>
</feature>
<dbReference type="EC" id="2.7.13.3" evidence="4"/>
<dbReference type="Pfam" id="PF00512">
    <property type="entry name" value="HisKA"/>
    <property type="match status" value="1"/>
</dbReference>
<comment type="caution">
    <text evidence="20">The sequence shown here is derived from an EMBL/GenBank/DDBJ whole genome shotgun (WGS) entry which is preliminary data.</text>
</comment>
<dbReference type="Gene3D" id="3.40.50.2300">
    <property type="match status" value="1"/>
</dbReference>
<keyword evidence="15" id="KW-0812">Transmembrane</keyword>
<evidence type="ECO:0000313" key="21">
    <source>
        <dbReference type="Proteomes" id="UP001050975"/>
    </source>
</evidence>
<dbReference type="GO" id="GO:0000155">
    <property type="term" value="F:phosphorelay sensor kinase activity"/>
    <property type="evidence" value="ECO:0007669"/>
    <property type="project" value="InterPro"/>
</dbReference>
<evidence type="ECO:0000256" key="14">
    <source>
        <dbReference type="PROSITE-ProRule" id="PRU00339"/>
    </source>
</evidence>
<keyword evidence="11" id="KW-0804">Transcription</keyword>
<dbReference type="CDD" id="cd06225">
    <property type="entry name" value="HAMP"/>
    <property type="match status" value="1"/>
</dbReference>
<dbReference type="PANTHER" id="PTHR43047">
    <property type="entry name" value="TWO-COMPONENT HISTIDINE PROTEIN KINASE"/>
    <property type="match status" value="1"/>
</dbReference>
<dbReference type="InterPro" id="IPR011006">
    <property type="entry name" value="CheY-like_superfamily"/>
</dbReference>
<dbReference type="PROSITE" id="PS50125">
    <property type="entry name" value="GUANYLATE_CYCLASE_2"/>
    <property type="match status" value="1"/>
</dbReference>
<feature type="modified residue" description="4-aspartylphosphate" evidence="13">
    <location>
        <position position="542"/>
    </location>
</feature>
<dbReference type="PROSITE" id="PS50110">
    <property type="entry name" value="RESPONSE_REGULATORY"/>
    <property type="match status" value="1"/>
</dbReference>
<keyword evidence="9" id="KW-0805">Transcription regulation</keyword>
<protein>
    <recommendedName>
        <fullName evidence="12">Circadian input-output histidine kinase CikA</fullName>
        <ecNumber evidence="4">2.7.13.3</ecNumber>
    </recommendedName>
</protein>
<dbReference type="Proteomes" id="UP001050975">
    <property type="component" value="Unassembled WGS sequence"/>
</dbReference>
<dbReference type="InterPro" id="IPR001054">
    <property type="entry name" value="A/G_cyclase"/>
</dbReference>
<evidence type="ECO:0000256" key="11">
    <source>
        <dbReference type="ARBA" id="ARBA00023163"/>
    </source>
</evidence>
<name>A0AAV3XEA7_9CYAN</name>
<dbReference type="GO" id="GO:0004016">
    <property type="term" value="F:adenylate cyclase activity"/>
    <property type="evidence" value="ECO:0007669"/>
    <property type="project" value="UniProtKB-ARBA"/>
</dbReference>
<comment type="subcellular location">
    <subcellularLocation>
        <location evidence="2">Membrane</location>
    </subcellularLocation>
</comment>
<evidence type="ECO:0000256" key="4">
    <source>
        <dbReference type="ARBA" id="ARBA00012438"/>
    </source>
</evidence>
<dbReference type="Pfam" id="PF00211">
    <property type="entry name" value="Guanylate_cyc"/>
    <property type="match status" value="1"/>
</dbReference>
<dbReference type="Gene3D" id="3.30.70.1230">
    <property type="entry name" value="Nucleotide cyclase"/>
    <property type="match status" value="1"/>
</dbReference>
<dbReference type="CDD" id="cd00082">
    <property type="entry name" value="HisKA"/>
    <property type="match status" value="1"/>
</dbReference>
<dbReference type="InterPro" id="IPR003594">
    <property type="entry name" value="HATPase_dom"/>
</dbReference>
<keyword evidence="14" id="KW-0802">TPR repeat</keyword>
<dbReference type="SMART" id="SM00304">
    <property type="entry name" value="HAMP"/>
    <property type="match status" value="1"/>
</dbReference>
<evidence type="ECO:0000256" key="12">
    <source>
        <dbReference type="ARBA" id="ARBA00074306"/>
    </source>
</evidence>
<dbReference type="PRINTS" id="PR00344">
    <property type="entry name" value="BCTRLSENSOR"/>
</dbReference>
<dbReference type="PROSITE" id="PS50885">
    <property type="entry name" value="HAMP"/>
    <property type="match status" value="1"/>
</dbReference>
<evidence type="ECO:0000259" key="19">
    <source>
        <dbReference type="PROSITE" id="PS50885"/>
    </source>
</evidence>
<dbReference type="Gene3D" id="1.10.287.130">
    <property type="match status" value="1"/>
</dbReference>
<dbReference type="InterPro" id="IPR003660">
    <property type="entry name" value="HAMP_dom"/>
</dbReference>
<evidence type="ECO:0000256" key="5">
    <source>
        <dbReference type="ARBA" id="ARBA00022553"/>
    </source>
</evidence>
<dbReference type="SMART" id="SM00388">
    <property type="entry name" value="HisKA"/>
    <property type="match status" value="1"/>
</dbReference>
<evidence type="ECO:0000256" key="15">
    <source>
        <dbReference type="SAM" id="Phobius"/>
    </source>
</evidence>
<keyword evidence="7" id="KW-0418">Kinase</keyword>
<dbReference type="PANTHER" id="PTHR43047:SF72">
    <property type="entry name" value="OSMOSENSING HISTIDINE PROTEIN KINASE SLN1"/>
    <property type="match status" value="1"/>
</dbReference>
<organism evidence="20 21">
    <name type="scientific">Microseira wollei NIES-4236</name>
    <dbReference type="NCBI Taxonomy" id="2530354"/>
    <lineage>
        <taxon>Bacteria</taxon>
        <taxon>Bacillati</taxon>
        <taxon>Cyanobacteriota</taxon>
        <taxon>Cyanophyceae</taxon>
        <taxon>Oscillatoriophycideae</taxon>
        <taxon>Aerosakkonematales</taxon>
        <taxon>Aerosakkonemataceae</taxon>
        <taxon>Microseira</taxon>
    </lineage>
</organism>
<dbReference type="InterPro" id="IPR003661">
    <property type="entry name" value="HisK_dim/P_dom"/>
</dbReference>
<dbReference type="SUPFAM" id="SSF47384">
    <property type="entry name" value="Homodimeric domain of signal transducing histidine kinase"/>
    <property type="match status" value="1"/>
</dbReference>
<dbReference type="InterPro" id="IPR019734">
    <property type="entry name" value="TPR_rpt"/>
</dbReference>
<keyword evidence="15" id="KW-1133">Transmembrane helix</keyword>
<comment type="similarity">
    <text evidence="3">In the N-terminal section; belongs to the phytochrome family.</text>
</comment>
<dbReference type="InterPro" id="IPR036097">
    <property type="entry name" value="HisK_dim/P_sf"/>
</dbReference>
<dbReference type="PROSITE" id="PS50109">
    <property type="entry name" value="HIS_KIN"/>
    <property type="match status" value="1"/>
</dbReference>
<proteinExistence type="inferred from homology"/>
<evidence type="ECO:0000256" key="7">
    <source>
        <dbReference type="ARBA" id="ARBA00022777"/>
    </source>
</evidence>
<dbReference type="GO" id="GO:0005886">
    <property type="term" value="C:plasma membrane"/>
    <property type="evidence" value="ECO:0007669"/>
    <property type="project" value="TreeGrafter"/>
</dbReference>
<dbReference type="PROSITE" id="PS50005">
    <property type="entry name" value="TPR"/>
    <property type="match status" value="1"/>
</dbReference>
<keyword evidence="8" id="KW-0902">Two-component regulatory system</keyword>
<dbReference type="InterPro" id="IPR004358">
    <property type="entry name" value="Sig_transdc_His_kin-like_C"/>
</dbReference>
<evidence type="ECO:0000256" key="3">
    <source>
        <dbReference type="ARBA" id="ARBA00006402"/>
    </source>
</evidence>
<dbReference type="Pfam" id="PF02518">
    <property type="entry name" value="HATPase_c"/>
    <property type="match status" value="1"/>
</dbReference>
<dbReference type="SUPFAM" id="SSF55874">
    <property type="entry name" value="ATPase domain of HSP90 chaperone/DNA topoisomerase II/histidine kinase"/>
    <property type="match status" value="1"/>
</dbReference>
<evidence type="ECO:0000256" key="8">
    <source>
        <dbReference type="ARBA" id="ARBA00023012"/>
    </source>
</evidence>
<feature type="repeat" description="TPR" evidence="14">
    <location>
        <begin position="838"/>
        <end position="871"/>
    </location>
</feature>
<dbReference type="GO" id="GO:0003677">
    <property type="term" value="F:DNA binding"/>
    <property type="evidence" value="ECO:0007669"/>
    <property type="project" value="UniProtKB-KW"/>
</dbReference>
<keyword evidence="6" id="KW-0808">Transferase</keyword>
<dbReference type="Gene3D" id="6.10.340.10">
    <property type="match status" value="1"/>
</dbReference>
<dbReference type="FunFam" id="3.30.565.10:FF:000010">
    <property type="entry name" value="Sensor histidine kinase RcsC"/>
    <property type="match status" value="1"/>
</dbReference>
<sequence length="902" mass="99917">MSIRSLHRFAKISGNVPLRLVLTVPFVLQIFAAVSIVGYLSFRNGQKAVQDLASHLHGEIGDISELDLMAQINANNRTTILLCIVALIISTVICILTARWIVKPILNLNASAKAIAKGKWEQTVNLNRSDEIGQLAKSFSVMAGQLRASFSTLEAQNAQLQRLDKVKDEFLANTSHELRTPLNGIIGIAESMLDGAAGSLSEIQQQNLLMIAGSARRLSQLVNDILDFSKLKQQKLDLQVRSVEVQGIVQVVLTVSQAVAVNKNLQFINAVPADLPLVDADENRLQQILYNLIGNAIKFTDAGKIEVSAALVMGNGSLVIGEREQLAISNYQLAKQIAITVSDTGIGIASDRIESIFDPFEQGDGSIVRQYGGTGLGLALTKQLVELHGGKIWVESQLGIGSRFTFTLPVSSQKLSTNVPCCTCTECTLLPPYLGAHCLVPLQTPKSHTELPSKVVDKEKIPCINPSLYRQSNQLSSYSPITDSHPNSEQFRILIVDDDPINLQVLNNHLSLEGYQVIQALNGEQALSILQSGQEFDLIVLDIMMPRMSGYQVCAKLRQKYPAHELPVVMLTAKNQISDLVTGFQFGANDYLTKPFSRDELLTRIKFHIQLSKTNHAYGRFFPHTFLEFLQKESIVDVNLGNHVSKEMAVMFSDIRSFTALSETMTPQENFDFVNAYMRQVSPKIREHNGLIVKYLGDGMMAVFPNGADDAVKSGIAKLQQVQKYNIQRIASGYPPLQVGVGINFGHMMVGIVGEIARMQGDAFSDEVNLASRLESLTKFYGVSLVISENVLTHLSHPEQYQIRFLDKVVVKGRQAPISIYEVLDAEPDLFRDLKWQTLPDFARGLKHYQQQEFTAAQACFKRVLQVNPEDKTAGLYLERVHELMGVCLPQNWSGVWVLHQK</sequence>
<dbReference type="Gene3D" id="3.30.565.10">
    <property type="entry name" value="Histidine kinase-like ATPase, C-terminal domain"/>
    <property type="match status" value="1"/>
</dbReference>
<dbReference type="InterPro" id="IPR036890">
    <property type="entry name" value="HATPase_C_sf"/>
</dbReference>
<dbReference type="InterPro" id="IPR005467">
    <property type="entry name" value="His_kinase_dom"/>
</dbReference>
<keyword evidence="15" id="KW-0472">Membrane</keyword>
<dbReference type="FunFam" id="3.40.50.2300:FF:000001">
    <property type="entry name" value="DNA-binding response regulator PhoB"/>
    <property type="match status" value="1"/>
</dbReference>
<evidence type="ECO:0000259" key="18">
    <source>
        <dbReference type="PROSITE" id="PS50125"/>
    </source>
</evidence>
<feature type="domain" description="Guanylate cyclase" evidence="18">
    <location>
        <begin position="649"/>
        <end position="775"/>
    </location>
</feature>
<evidence type="ECO:0000259" key="16">
    <source>
        <dbReference type="PROSITE" id="PS50109"/>
    </source>
</evidence>
<feature type="transmembrane region" description="Helical" evidence="15">
    <location>
        <begin position="20"/>
        <end position="42"/>
    </location>
</feature>
<keyword evidence="21" id="KW-1185">Reference proteome</keyword>
<feature type="domain" description="HAMP" evidence="19">
    <location>
        <begin position="99"/>
        <end position="151"/>
    </location>
</feature>
<feature type="transmembrane region" description="Helical" evidence="15">
    <location>
        <begin position="79"/>
        <end position="102"/>
    </location>
</feature>
<evidence type="ECO:0000256" key="6">
    <source>
        <dbReference type="ARBA" id="ARBA00022679"/>
    </source>
</evidence>
<reference evidence="20" key="1">
    <citation type="submission" date="2019-10" db="EMBL/GenBank/DDBJ databases">
        <title>Draft genome sequece of Microseira wollei NIES-4236.</title>
        <authorList>
            <person name="Yamaguchi H."/>
            <person name="Suzuki S."/>
            <person name="Kawachi M."/>
        </authorList>
    </citation>
    <scope>NUCLEOTIDE SEQUENCE</scope>
    <source>
        <strain evidence="20">NIES-4236</strain>
    </source>
</reference>
<dbReference type="InterPro" id="IPR029787">
    <property type="entry name" value="Nucleotide_cyclase"/>
</dbReference>
<dbReference type="AlphaFoldDB" id="A0AAV3XEA7"/>
<dbReference type="SUPFAM" id="SSF52172">
    <property type="entry name" value="CheY-like"/>
    <property type="match status" value="1"/>
</dbReference>
<dbReference type="EMBL" id="BLAY01000074">
    <property type="protein sequence ID" value="GET39793.1"/>
    <property type="molecule type" value="Genomic_DNA"/>
</dbReference>
<dbReference type="SUPFAM" id="SSF158472">
    <property type="entry name" value="HAMP domain-like"/>
    <property type="match status" value="1"/>
</dbReference>
<accession>A0AAV3XEA7</accession>
<evidence type="ECO:0000256" key="2">
    <source>
        <dbReference type="ARBA" id="ARBA00004370"/>
    </source>
</evidence>
<evidence type="ECO:0000256" key="13">
    <source>
        <dbReference type="PROSITE-ProRule" id="PRU00169"/>
    </source>
</evidence>
<dbReference type="CDD" id="cd17574">
    <property type="entry name" value="REC_OmpR"/>
    <property type="match status" value="1"/>
</dbReference>
<dbReference type="CDD" id="cd16922">
    <property type="entry name" value="HATPase_EvgS-ArcB-TorS-like"/>
    <property type="match status" value="1"/>
</dbReference>
<dbReference type="GO" id="GO:0009927">
    <property type="term" value="F:histidine phosphotransfer kinase activity"/>
    <property type="evidence" value="ECO:0007669"/>
    <property type="project" value="TreeGrafter"/>
</dbReference>
<dbReference type="Pfam" id="PF00072">
    <property type="entry name" value="Response_reg"/>
    <property type="match status" value="1"/>
</dbReference>
<feature type="domain" description="Histidine kinase" evidence="16">
    <location>
        <begin position="173"/>
        <end position="412"/>
    </location>
</feature>
<dbReference type="Pfam" id="PF00672">
    <property type="entry name" value="HAMP"/>
    <property type="match status" value="1"/>
</dbReference>
<dbReference type="SMART" id="SM00448">
    <property type="entry name" value="REC"/>
    <property type="match status" value="1"/>
</dbReference>
<dbReference type="SUPFAM" id="SSF55073">
    <property type="entry name" value="Nucleotide cyclase"/>
    <property type="match status" value="1"/>
</dbReference>
<evidence type="ECO:0000256" key="9">
    <source>
        <dbReference type="ARBA" id="ARBA00023015"/>
    </source>
</evidence>
<keyword evidence="5 13" id="KW-0597">Phosphoprotein</keyword>